<proteinExistence type="predicted"/>
<accession>A0A2P5EPF4</accession>
<dbReference type="Proteomes" id="UP000237000">
    <property type="component" value="Unassembled WGS sequence"/>
</dbReference>
<evidence type="ECO:0000313" key="1">
    <source>
        <dbReference type="EMBL" id="PON87458.1"/>
    </source>
</evidence>
<dbReference type="InParanoid" id="A0A2P5EPF4"/>
<sequence length="44" mass="5047">MESKTDQIEMSDDEEFDGLIQADFMFRDPETDDFHGVAFATDLS</sequence>
<dbReference type="OrthoDB" id="27543at2759"/>
<dbReference type="AlphaFoldDB" id="A0A2P5EPF4"/>
<protein>
    <submittedName>
        <fullName evidence="1">Uncharacterized protein</fullName>
    </submittedName>
</protein>
<evidence type="ECO:0000313" key="2">
    <source>
        <dbReference type="Proteomes" id="UP000237000"/>
    </source>
</evidence>
<comment type="caution">
    <text evidence="1">The sequence shown here is derived from an EMBL/GenBank/DDBJ whole genome shotgun (WGS) entry which is preliminary data.</text>
</comment>
<gene>
    <name evidence="1" type="ORF">TorRG33x02_168110</name>
</gene>
<name>A0A2P5EPF4_TREOI</name>
<organism evidence="1 2">
    <name type="scientific">Trema orientale</name>
    <name type="common">Charcoal tree</name>
    <name type="synonym">Celtis orientalis</name>
    <dbReference type="NCBI Taxonomy" id="63057"/>
    <lineage>
        <taxon>Eukaryota</taxon>
        <taxon>Viridiplantae</taxon>
        <taxon>Streptophyta</taxon>
        <taxon>Embryophyta</taxon>
        <taxon>Tracheophyta</taxon>
        <taxon>Spermatophyta</taxon>
        <taxon>Magnoliopsida</taxon>
        <taxon>eudicotyledons</taxon>
        <taxon>Gunneridae</taxon>
        <taxon>Pentapetalae</taxon>
        <taxon>rosids</taxon>
        <taxon>fabids</taxon>
        <taxon>Rosales</taxon>
        <taxon>Cannabaceae</taxon>
        <taxon>Trema</taxon>
    </lineage>
</organism>
<reference evidence="2" key="1">
    <citation type="submission" date="2016-06" db="EMBL/GenBank/DDBJ databases">
        <title>Parallel loss of symbiosis genes in relatives of nitrogen-fixing non-legume Parasponia.</title>
        <authorList>
            <person name="Van Velzen R."/>
            <person name="Holmer R."/>
            <person name="Bu F."/>
            <person name="Rutten L."/>
            <person name="Van Zeijl A."/>
            <person name="Liu W."/>
            <person name="Santuari L."/>
            <person name="Cao Q."/>
            <person name="Sharma T."/>
            <person name="Shen D."/>
            <person name="Roswanjaya Y."/>
            <person name="Wardhani T."/>
            <person name="Kalhor M.S."/>
            <person name="Jansen J."/>
            <person name="Van den Hoogen J."/>
            <person name="Gungor B."/>
            <person name="Hartog M."/>
            <person name="Hontelez J."/>
            <person name="Verver J."/>
            <person name="Yang W.-C."/>
            <person name="Schijlen E."/>
            <person name="Repin R."/>
            <person name="Schilthuizen M."/>
            <person name="Schranz E."/>
            <person name="Heidstra R."/>
            <person name="Miyata K."/>
            <person name="Fedorova E."/>
            <person name="Kohlen W."/>
            <person name="Bisseling T."/>
            <person name="Smit S."/>
            <person name="Geurts R."/>
        </authorList>
    </citation>
    <scope>NUCLEOTIDE SEQUENCE [LARGE SCALE GENOMIC DNA]</scope>
    <source>
        <strain evidence="2">cv. RG33-2</strain>
    </source>
</reference>
<dbReference type="EMBL" id="JXTC01000117">
    <property type="protein sequence ID" value="PON87458.1"/>
    <property type="molecule type" value="Genomic_DNA"/>
</dbReference>
<keyword evidence="2" id="KW-1185">Reference proteome</keyword>